<evidence type="ECO:0000313" key="2">
    <source>
        <dbReference type="EMBL" id="MBB3878879.1"/>
    </source>
</evidence>
<protein>
    <recommendedName>
        <fullName evidence="4">Anti-sigma factor</fullName>
    </recommendedName>
</protein>
<organism evidence="2 3">
    <name type="scientific">Sphingomonas pseudosanguinis</name>
    <dbReference type="NCBI Taxonomy" id="413712"/>
    <lineage>
        <taxon>Bacteria</taxon>
        <taxon>Pseudomonadati</taxon>
        <taxon>Pseudomonadota</taxon>
        <taxon>Alphaproteobacteria</taxon>
        <taxon>Sphingomonadales</taxon>
        <taxon>Sphingomonadaceae</taxon>
        <taxon>Sphingomonas</taxon>
    </lineage>
</organism>
<sequence length="226" mass="23403">MSIDPETLMAYADGECDPLTARRVEKAMAADPAIAAEVEAHRALRMQLSNAFAPIADEPIPARIAAPLTSNVVAFPGRPRRRFSAAWAGAVAASLVVGLVLGRGLMPAGPVATGASGLIAGGALARALDTQLGSDGARDGVRMLASFRAQDGALCRVFTATRTSGIACRDGQAWALRRTMTGVTENGAYRQAASPTAALMTDAQDLMAGEPLDTAAERDAVARGWR</sequence>
<dbReference type="AlphaFoldDB" id="A0A7W6F2F3"/>
<comment type="caution">
    <text evidence="2">The sequence shown here is derived from an EMBL/GenBank/DDBJ whole genome shotgun (WGS) entry which is preliminary data.</text>
</comment>
<dbReference type="Proteomes" id="UP000538670">
    <property type="component" value="Unassembled WGS sequence"/>
</dbReference>
<keyword evidence="1" id="KW-1133">Transmembrane helix</keyword>
<dbReference type="RefSeq" id="WP_183951056.1">
    <property type="nucleotide sequence ID" value="NZ_JACIDH010000003.1"/>
</dbReference>
<keyword evidence="1" id="KW-0812">Transmembrane</keyword>
<dbReference type="EMBL" id="JACIDH010000003">
    <property type="protein sequence ID" value="MBB3878879.1"/>
    <property type="molecule type" value="Genomic_DNA"/>
</dbReference>
<evidence type="ECO:0000256" key="1">
    <source>
        <dbReference type="SAM" id="Phobius"/>
    </source>
</evidence>
<evidence type="ECO:0008006" key="4">
    <source>
        <dbReference type="Google" id="ProtNLM"/>
    </source>
</evidence>
<accession>A0A7W6F2F3</accession>
<feature type="transmembrane region" description="Helical" evidence="1">
    <location>
        <begin position="85"/>
        <end position="105"/>
    </location>
</feature>
<name>A0A7W6F2F3_9SPHN</name>
<keyword evidence="3" id="KW-1185">Reference proteome</keyword>
<proteinExistence type="predicted"/>
<keyword evidence="1" id="KW-0472">Membrane</keyword>
<reference evidence="2 3" key="1">
    <citation type="submission" date="2020-08" db="EMBL/GenBank/DDBJ databases">
        <title>Genomic Encyclopedia of Type Strains, Phase IV (KMG-IV): sequencing the most valuable type-strain genomes for metagenomic binning, comparative biology and taxonomic classification.</title>
        <authorList>
            <person name="Goeker M."/>
        </authorList>
    </citation>
    <scope>NUCLEOTIDE SEQUENCE [LARGE SCALE GENOMIC DNA]</scope>
    <source>
        <strain evidence="2 3">DSM 19512</strain>
    </source>
</reference>
<gene>
    <name evidence="2" type="ORF">GGR48_001298</name>
</gene>
<evidence type="ECO:0000313" key="3">
    <source>
        <dbReference type="Proteomes" id="UP000538670"/>
    </source>
</evidence>